<dbReference type="Proteomes" id="UP000290174">
    <property type="component" value="Unassembled WGS sequence"/>
</dbReference>
<dbReference type="InterPro" id="IPR051315">
    <property type="entry name" value="Bact_Chemotaxis_CheA"/>
</dbReference>
<keyword evidence="3" id="KW-0808">Transferase</keyword>
<dbReference type="InterPro" id="IPR004105">
    <property type="entry name" value="CheA-like_dim"/>
</dbReference>
<reference evidence="3 4" key="1">
    <citation type="submission" date="2018-11" db="EMBL/GenBank/DDBJ databases">
        <title>Bradyrhizobium sp. nov., isolated from effective nodules of peanut in China.</title>
        <authorList>
            <person name="Li Y."/>
        </authorList>
    </citation>
    <scope>NUCLEOTIDE SEQUENCE [LARGE SCALE GENOMIC DNA]</scope>
    <source>
        <strain evidence="3 4">CCBAU 51770</strain>
    </source>
</reference>
<evidence type="ECO:0000256" key="1">
    <source>
        <dbReference type="SAM" id="MobiDB-lite"/>
    </source>
</evidence>
<feature type="compositionally biased region" description="Low complexity" evidence="1">
    <location>
        <begin position="105"/>
        <end position="115"/>
    </location>
</feature>
<dbReference type="SMART" id="SM01231">
    <property type="entry name" value="H-kinase_dim"/>
    <property type="match status" value="1"/>
</dbReference>
<protein>
    <submittedName>
        <fullName evidence="3">Hybrid sensor histidine kinase/response regulator</fullName>
    </submittedName>
</protein>
<dbReference type="PANTHER" id="PTHR43395">
    <property type="entry name" value="SENSOR HISTIDINE KINASE CHEA"/>
    <property type="match status" value="1"/>
</dbReference>
<gene>
    <name evidence="3" type="ORF">EAS61_42350</name>
</gene>
<sequence length="178" mass="18778">ATEAEPEGNDRDLIDKLEAMVEQGMAAMAAGAAPVADAPPLAPEAPAAAPAKEMTTGTLIEQTLERPLRPGEVSLDELERAFRETAIEAPVPAAPVAKAEAKAEPAPVVEAPAAKEAAKQKPAPKKSMADESAGEGDRIANQSIRVNVDTLEHLMTMVSELVLTRNQLLEISRRNEDT</sequence>
<proteinExistence type="predicted"/>
<dbReference type="InterPro" id="IPR036097">
    <property type="entry name" value="HisK_dim/P_sf"/>
</dbReference>
<dbReference type="PANTHER" id="PTHR43395:SF1">
    <property type="entry name" value="CHEMOTAXIS PROTEIN CHEA"/>
    <property type="match status" value="1"/>
</dbReference>
<feature type="domain" description="Histidine kinase CheA-like homodimeric" evidence="2">
    <location>
        <begin position="141"/>
        <end position="178"/>
    </location>
</feature>
<dbReference type="Pfam" id="PF02895">
    <property type="entry name" value="H-kinase_dim"/>
    <property type="match status" value="1"/>
</dbReference>
<dbReference type="EMBL" id="RKMK01000161">
    <property type="protein sequence ID" value="RXG83467.1"/>
    <property type="molecule type" value="Genomic_DNA"/>
</dbReference>
<organism evidence="3 4">
    <name type="scientific">Bradyrhizobium zhanjiangense</name>
    <dbReference type="NCBI Taxonomy" id="1325107"/>
    <lineage>
        <taxon>Bacteria</taxon>
        <taxon>Pseudomonadati</taxon>
        <taxon>Pseudomonadota</taxon>
        <taxon>Alphaproteobacteria</taxon>
        <taxon>Hyphomicrobiales</taxon>
        <taxon>Nitrobacteraceae</taxon>
        <taxon>Bradyrhizobium</taxon>
    </lineage>
</organism>
<evidence type="ECO:0000313" key="3">
    <source>
        <dbReference type="EMBL" id="RXG83467.1"/>
    </source>
</evidence>
<dbReference type="Gene3D" id="1.10.287.560">
    <property type="entry name" value="Histidine kinase CheA-like, homodimeric domain"/>
    <property type="match status" value="1"/>
</dbReference>
<evidence type="ECO:0000313" key="4">
    <source>
        <dbReference type="Proteomes" id="UP000290174"/>
    </source>
</evidence>
<dbReference type="SUPFAM" id="SSF47384">
    <property type="entry name" value="Homodimeric domain of signal transducing histidine kinase"/>
    <property type="match status" value="1"/>
</dbReference>
<comment type="caution">
    <text evidence="3">The sequence shown here is derived from an EMBL/GenBank/DDBJ whole genome shotgun (WGS) entry which is preliminary data.</text>
</comment>
<keyword evidence="3" id="KW-0418">Kinase</keyword>
<feature type="non-terminal residue" evidence="3">
    <location>
        <position position="178"/>
    </location>
</feature>
<name>A0A4Q0Q3A8_9BRAD</name>
<dbReference type="AlphaFoldDB" id="A0A4Q0Q3A8"/>
<accession>A0A4Q0Q3A8</accession>
<dbReference type="InterPro" id="IPR037006">
    <property type="entry name" value="CheA-like_homodim_sf"/>
</dbReference>
<dbReference type="GO" id="GO:0000155">
    <property type="term" value="F:phosphorelay sensor kinase activity"/>
    <property type="evidence" value="ECO:0007669"/>
    <property type="project" value="InterPro"/>
</dbReference>
<evidence type="ECO:0000259" key="2">
    <source>
        <dbReference type="SMART" id="SM01231"/>
    </source>
</evidence>
<feature type="region of interest" description="Disordered" evidence="1">
    <location>
        <begin position="105"/>
        <end position="138"/>
    </location>
</feature>
<dbReference type="GO" id="GO:0006935">
    <property type="term" value="P:chemotaxis"/>
    <property type="evidence" value="ECO:0007669"/>
    <property type="project" value="InterPro"/>
</dbReference>
<feature type="non-terminal residue" evidence="3">
    <location>
        <position position="1"/>
    </location>
</feature>
<dbReference type="GO" id="GO:0005737">
    <property type="term" value="C:cytoplasm"/>
    <property type="evidence" value="ECO:0007669"/>
    <property type="project" value="InterPro"/>
</dbReference>